<dbReference type="KEGG" id="dfl:DFE_0005"/>
<accession>A0A2Z6AU27</accession>
<dbReference type="PANTHER" id="PTHR44757">
    <property type="entry name" value="DIGUANYLATE CYCLASE DGCP"/>
    <property type="match status" value="1"/>
</dbReference>
<dbReference type="NCBIfam" id="TIGR00254">
    <property type="entry name" value="GGDEF"/>
    <property type="match status" value="1"/>
</dbReference>
<dbReference type="PROSITE" id="PS50887">
    <property type="entry name" value="GGDEF"/>
    <property type="match status" value="1"/>
</dbReference>
<dbReference type="InterPro" id="IPR000014">
    <property type="entry name" value="PAS"/>
</dbReference>
<dbReference type="InterPro" id="IPR043128">
    <property type="entry name" value="Rev_trsase/Diguanyl_cyclase"/>
</dbReference>
<dbReference type="CDD" id="cd01949">
    <property type="entry name" value="GGDEF"/>
    <property type="match status" value="1"/>
</dbReference>
<dbReference type="SMART" id="SM00267">
    <property type="entry name" value="GGDEF"/>
    <property type="match status" value="1"/>
</dbReference>
<dbReference type="CDD" id="cd00130">
    <property type="entry name" value="PAS"/>
    <property type="match status" value="1"/>
</dbReference>
<dbReference type="SUPFAM" id="SSF55785">
    <property type="entry name" value="PYP-like sensor domain (PAS domain)"/>
    <property type="match status" value="1"/>
</dbReference>
<evidence type="ECO:0000259" key="2">
    <source>
        <dbReference type="PROSITE" id="PS50887"/>
    </source>
</evidence>
<dbReference type="NCBIfam" id="TIGR00229">
    <property type="entry name" value="sensory_box"/>
    <property type="match status" value="1"/>
</dbReference>
<evidence type="ECO:0000313" key="4">
    <source>
        <dbReference type="Proteomes" id="UP000269883"/>
    </source>
</evidence>
<keyword evidence="4" id="KW-1185">Reference proteome</keyword>
<dbReference type="Proteomes" id="UP000269883">
    <property type="component" value="Chromosome"/>
</dbReference>
<dbReference type="InterPro" id="IPR029787">
    <property type="entry name" value="Nucleotide_cyclase"/>
</dbReference>
<dbReference type="InterPro" id="IPR013767">
    <property type="entry name" value="PAS_fold"/>
</dbReference>
<gene>
    <name evidence="3" type="ORF">DFE_0005</name>
</gene>
<dbReference type="InterPro" id="IPR035965">
    <property type="entry name" value="PAS-like_dom_sf"/>
</dbReference>
<dbReference type="InterPro" id="IPR052155">
    <property type="entry name" value="Biofilm_reg_signaling"/>
</dbReference>
<dbReference type="Gene3D" id="3.30.70.270">
    <property type="match status" value="1"/>
</dbReference>
<dbReference type="InterPro" id="IPR000160">
    <property type="entry name" value="GGDEF_dom"/>
</dbReference>
<dbReference type="EMBL" id="AP017378">
    <property type="protein sequence ID" value="BBD06731.1"/>
    <property type="molecule type" value="Genomic_DNA"/>
</dbReference>
<dbReference type="AlphaFoldDB" id="A0A2Z6AU27"/>
<reference evidence="3 4" key="1">
    <citation type="journal article" date="2018" name="Sci. Adv.">
        <title>Multi-heme cytochromes provide a pathway for survival in energy-limited environments.</title>
        <authorList>
            <person name="Deng X."/>
            <person name="Dohmae N."/>
            <person name="Nealson K.H."/>
            <person name="Hashimoto K."/>
            <person name="Okamoto A."/>
        </authorList>
    </citation>
    <scope>NUCLEOTIDE SEQUENCE [LARGE SCALE GENOMIC DNA]</scope>
    <source>
        <strain evidence="3 4">IS5</strain>
    </source>
</reference>
<dbReference type="PROSITE" id="PS50112">
    <property type="entry name" value="PAS"/>
    <property type="match status" value="1"/>
</dbReference>
<evidence type="ECO:0000313" key="3">
    <source>
        <dbReference type="EMBL" id="BBD06731.1"/>
    </source>
</evidence>
<organism evidence="3 4">
    <name type="scientific">Desulfovibrio ferrophilus</name>
    <dbReference type="NCBI Taxonomy" id="241368"/>
    <lineage>
        <taxon>Bacteria</taxon>
        <taxon>Pseudomonadati</taxon>
        <taxon>Thermodesulfobacteriota</taxon>
        <taxon>Desulfovibrionia</taxon>
        <taxon>Desulfovibrionales</taxon>
        <taxon>Desulfovibrionaceae</taxon>
        <taxon>Desulfovibrio</taxon>
    </lineage>
</organism>
<evidence type="ECO:0000259" key="1">
    <source>
        <dbReference type="PROSITE" id="PS50112"/>
    </source>
</evidence>
<dbReference type="SMART" id="SM00091">
    <property type="entry name" value="PAS"/>
    <property type="match status" value="1"/>
</dbReference>
<feature type="domain" description="GGDEF" evidence="2">
    <location>
        <begin position="170"/>
        <end position="302"/>
    </location>
</feature>
<sequence length="303" mass="33824">MDESLLYEADPAYLEHLFKTERYIWLSLSYDMAAVIDLEGLIEEVNTPWTETTGYAMDELMGNYLMEYIHFADREITLAGLQSLVTSDIGSMQFNFRFRCKGGLLKDLNWTIIYSPEHNRYFCVVKDVTERSAGDAMAIAYRDALTGLHNRLFLQDNFPTILERATEEGKEVAVLFLDLDGFKEVNDTLGHKAGDLLLQKVAKRIKRAVDCSDCSVVRLGGDEFVAIGTHTRDEAAMGAKEIVRELSAPFMLGGIDVTIGASVGVSMFPEHGTTPEALLEKADKAMYSVKDTGKNNWTFAVDA</sequence>
<dbReference type="GO" id="GO:0006355">
    <property type="term" value="P:regulation of DNA-templated transcription"/>
    <property type="evidence" value="ECO:0007669"/>
    <property type="project" value="InterPro"/>
</dbReference>
<dbReference type="PANTHER" id="PTHR44757:SF2">
    <property type="entry name" value="BIOFILM ARCHITECTURE MAINTENANCE PROTEIN MBAA"/>
    <property type="match status" value="1"/>
</dbReference>
<proteinExistence type="predicted"/>
<feature type="domain" description="PAS" evidence="1">
    <location>
        <begin position="35"/>
        <end position="88"/>
    </location>
</feature>
<name>A0A2Z6AU27_9BACT</name>
<dbReference type="OrthoDB" id="9812260at2"/>
<dbReference type="Gene3D" id="3.30.450.20">
    <property type="entry name" value="PAS domain"/>
    <property type="match status" value="1"/>
</dbReference>
<dbReference type="RefSeq" id="WP_126375547.1">
    <property type="nucleotide sequence ID" value="NZ_AP017378.1"/>
</dbReference>
<protein>
    <submittedName>
        <fullName evidence="3">Diguanylate cyclase</fullName>
    </submittedName>
</protein>
<dbReference type="SUPFAM" id="SSF55073">
    <property type="entry name" value="Nucleotide cyclase"/>
    <property type="match status" value="1"/>
</dbReference>
<dbReference type="Pfam" id="PF00990">
    <property type="entry name" value="GGDEF"/>
    <property type="match status" value="1"/>
</dbReference>
<dbReference type="Pfam" id="PF00989">
    <property type="entry name" value="PAS"/>
    <property type="match status" value="1"/>
</dbReference>